<keyword evidence="1" id="KW-0378">Hydrolase</keyword>
<dbReference type="GO" id="GO:0047570">
    <property type="term" value="F:3-oxoadipate enol-lactonase activity"/>
    <property type="evidence" value="ECO:0007669"/>
    <property type="project" value="UniProtKB-UniRule"/>
</dbReference>
<dbReference type="InterPro" id="IPR026968">
    <property type="entry name" value="PcaD/CatD"/>
</dbReference>
<name>A0A6F8TF66_ACIBA</name>
<dbReference type="PRINTS" id="PR00111">
    <property type="entry name" value="ABHYDROLASE"/>
</dbReference>
<evidence type="ECO:0000256" key="2">
    <source>
        <dbReference type="NCBIfam" id="TIGR02427"/>
    </source>
</evidence>
<organism evidence="4">
    <name type="scientific">Acinetobacter baumannii</name>
    <dbReference type="NCBI Taxonomy" id="470"/>
    <lineage>
        <taxon>Bacteria</taxon>
        <taxon>Pseudomonadati</taxon>
        <taxon>Pseudomonadota</taxon>
        <taxon>Gammaproteobacteria</taxon>
        <taxon>Moraxellales</taxon>
        <taxon>Moraxellaceae</taxon>
        <taxon>Acinetobacter</taxon>
        <taxon>Acinetobacter calcoaceticus/baumannii complex</taxon>
    </lineage>
</organism>
<evidence type="ECO:0000256" key="1">
    <source>
        <dbReference type="ARBA" id="ARBA00022801"/>
    </source>
</evidence>
<dbReference type="SUPFAM" id="SSF53474">
    <property type="entry name" value="alpha/beta-Hydrolases"/>
    <property type="match status" value="1"/>
</dbReference>
<accession>A0A6F8TF66</accession>
<dbReference type="EC" id="3.1.1.24" evidence="2"/>
<evidence type="ECO:0000259" key="3">
    <source>
        <dbReference type="Pfam" id="PF00561"/>
    </source>
</evidence>
<sequence length="273" mass="30364">MPSFQSADAQINYQTFGEPSSPALVFSNSLGTNYGMWQKQFNELKDQFFVICYDTRGHGSSSTPNGPYTVEQLGEDVVRLLDHLNISKAAFCGISMGGLTGQWLAIHYPNRFSHVIVANTAAKIGQEQAWLDRAKLVREQGLKPIAATAASRWFTDPFIQSHPSIVNNLCNDLSAGSAMGYANCCEALAKADVREQLKDIKIPVLVIAGTQDPVTTVADSQFMQQRIPQSHLEEIDASHISNVEQPEAFNKILKDFYWAKFVFYKIIHFKKGL</sequence>
<reference evidence="4" key="1">
    <citation type="submission" date="2020-03" db="EMBL/GenBank/DDBJ databases">
        <title>Complete genome sequence of Acinetobacter baumannii ATCC19606T, which is a model strain for tolerization of antimicrobial agents.</title>
        <authorList>
            <person name="Tsubouchi T."/>
            <person name="Suzuki M."/>
            <person name="Niki M."/>
            <person name="Oinuma K."/>
            <person name="Niki M."/>
            <person name="Shibayama K."/>
            <person name="Kakeya H."/>
            <person name="Kaneko Y."/>
        </authorList>
    </citation>
    <scope>NUCLEOTIDE SEQUENCE</scope>
    <source>
        <strain evidence="4">ATCC19606</strain>
    </source>
</reference>
<dbReference type="AlphaFoldDB" id="A0A6F8TF66"/>
<feature type="domain" description="AB hydrolase-1" evidence="3">
    <location>
        <begin position="22"/>
        <end position="245"/>
    </location>
</feature>
<dbReference type="GO" id="GO:0016020">
    <property type="term" value="C:membrane"/>
    <property type="evidence" value="ECO:0007669"/>
    <property type="project" value="TreeGrafter"/>
</dbReference>
<dbReference type="NCBIfam" id="TIGR02427">
    <property type="entry name" value="protocat_pcaD"/>
    <property type="match status" value="1"/>
</dbReference>
<dbReference type="PANTHER" id="PTHR43798">
    <property type="entry name" value="MONOACYLGLYCEROL LIPASE"/>
    <property type="match status" value="1"/>
</dbReference>
<dbReference type="GO" id="GO:0042952">
    <property type="term" value="P:beta-ketoadipate pathway"/>
    <property type="evidence" value="ECO:0007669"/>
    <property type="project" value="UniProtKB-UniRule"/>
</dbReference>
<evidence type="ECO:0000313" key="4">
    <source>
        <dbReference type="EMBL" id="BCA99300.1"/>
    </source>
</evidence>
<dbReference type="Gene3D" id="3.40.50.1820">
    <property type="entry name" value="alpha/beta hydrolase"/>
    <property type="match status" value="1"/>
</dbReference>
<gene>
    <name evidence="4" type="primary">catD_1</name>
    <name evidence="4" type="ORF">ATCC19606_16360</name>
</gene>
<dbReference type="InterPro" id="IPR000073">
    <property type="entry name" value="AB_hydrolase_1"/>
</dbReference>
<dbReference type="PANTHER" id="PTHR43798:SF31">
    <property type="entry name" value="AB HYDROLASE SUPERFAMILY PROTEIN YCLE"/>
    <property type="match status" value="1"/>
</dbReference>
<dbReference type="EMBL" id="AP022836">
    <property type="protein sequence ID" value="BCA99300.1"/>
    <property type="molecule type" value="Genomic_DNA"/>
</dbReference>
<dbReference type="InterPro" id="IPR029058">
    <property type="entry name" value="AB_hydrolase_fold"/>
</dbReference>
<dbReference type="Pfam" id="PF00561">
    <property type="entry name" value="Abhydrolase_1"/>
    <property type="match status" value="1"/>
</dbReference>
<proteinExistence type="predicted"/>
<dbReference type="InterPro" id="IPR050266">
    <property type="entry name" value="AB_hydrolase_sf"/>
</dbReference>
<protein>
    <recommendedName>
        <fullName evidence="2">3-oxoadipate enol-lactonase</fullName>
        <ecNumber evidence="2">3.1.1.24</ecNumber>
    </recommendedName>
</protein>